<organism evidence="1 2">
    <name type="scientific">Hyalomma asiaticum</name>
    <name type="common">Tick</name>
    <dbReference type="NCBI Taxonomy" id="266040"/>
    <lineage>
        <taxon>Eukaryota</taxon>
        <taxon>Metazoa</taxon>
        <taxon>Ecdysozoa</taxon>
        <taxon>Arthropoda</taxon>
        <taxon>Chelicerata</taxon>
        <taxon>Arachnida</taxon>
        <taxon>Acari</taxon>
        <taxon>Parasitiformes</taxon>
        <taxon>Ixodida</taxon>
        <taxon>Ixodoidea</taxon>
        <taxon>Ixodidae</taxon>
        <taxon>Hyalomminae</taxon>
        <taxon>Hyalomma</taxon>
    </lineage>
</organism>
<accession>A0ACB7SQJ7</accession>
<evidence type="ECO:0000313" key="1">
    <source>
        <dbReference type="EMBL" id="KAH6936915.1"/>
    </source>
</evidence>
<reference evidence="1" key="1">
    <citation type="submission" date="2020-05" db="EMBL/GenBank/DDBJ databases">
        <title>Large-scale comparative analyses of tick genomes elucidate their genetic diversity and vector capacities.</title>
        <authorList>
            <person name="Jia N."/>
            <person name="Wang J."/>
            <person name="Shi W."/>
            <person name="Du L."/>
            <person name="Sun Y."/>
            <person name="Zhan W."/>
            <person name="Jiang J."/>
            <person name="Wang Q."/>
            <person name="Zhang B."/>
            <person name="Ji P."/>
            <person name="Sakyi L.B."/>
            <person name="Cui X."/>
            <person name="Yuan T."/>
            <person name="Jiang B."/>
            <person name="Yang W."/>
            <person name="Lam T.T.-Y."/>
            <person name="Chang Q."/>
            <person name="Ding S."/>
            <person name="Wang X."/>
            <person name="Zhu J."/>
            <person name="Ruan X."/>
            <person name="Zhao L."/>
            <person name="Wei J."/>
            <person name="Que T."/>
            <person name="Du C."/>
            <person name="Cheng J."/>
            <person name="Dai P."/>
            <person name="Han X."/>
            <person name="Huang E."/>
            <person name="Gao Y."/>
            <person name="Liu J."/>
            <person name="Shao H."/>
            <person name="Ye R."/>
            <person name="Li L."/>
            <person name="Wei W."/>
            <person name="Wang X."/>
            <person name="Wang C."/>
            <person name="Yang T."/>
            <person name="Huo Q."/>
            <person name="Li W."/>
            <person name="Guo W."/>
            <person name="Chen H."/>
            <person name="Zhou L."/>
            <person name="Ni X."/>
            <person name="Tian J."/>
            <person name="Zhou Y."/>
            <person name="Sheng Y."/>
            <person name="Liu T."/>
            <person name="Pan Y."/>
            <person name="Xia L."/>
            <person name="Li J."/>
            <person name="Zhao F."/>
            <person name="Cao W."/>
        </authorList>
    </citation>
    <scope>NUCLEOTIDE SEQUENCE</scope>
    <source>
        <strain evidence="1">Hyas-2018</strain>
    </source>
</reference>
<sequence>MPTMTEVCSHFTEWLWNQLRPALPARKRIPASSEAHVLKLIRDDVPLEHLKVFGKGLKFCMEPHLRPVKIFSMPRSVAPQVPENSRTASVK</sequence>
<dbReference type="EMBL" id="CM023483">
    <property type="protein sequence ID" value="KAH6936915.1"/>
    <property type="molecule type" value="Genomic_DNA"/>
</dbReference>
<proteinExistence type="predicted"/>
<name>A0ACB7SQJ7_HYAAI</name>
<gene>
    <name evidence="1" type="ORF">HPB50_024078</name>
</gene>
<comment type="caution">
    <text evidence="1">The sequence shown here is derived from an EMBL/GenBank/DDBJ whole genome shotgun (WGS) entry which is preliminary data.</text>
</comment>
<evidence type="ECO:0000313" key="2">
    <source>
        <dbReference type="Proteomes" id="UP000821845"/>
    </source>
</evidence>
<protein>
    <submittedName>
        <fullName evidence="1">Uncharacterized protein</fullName>
    </submittedName>
</protein>
<keyword evidence="2" id="KW-1185">Reference proteome</keyword>
<dbReference type="Proteomes" id="UP000821845">
    <property type="component" value="Chromosome 3"/>
</dbReference>